<dbReference type="EMBL" id="VOLR01000002">
    <property type="protein sequence ID" value="TWX62600.1"/>
    <property type="molecule type" value="Genomic_DNA"/>
</dbReference>
<evidence type="ECO:0000313" key="9">
    <source>
        <dbReference type="EMBL" id="TWX71511.1"/>
    </source>
</evidence>
<evidence type="ECO:0000259" key="7">
    <source>
        <dbReference type="Pfam" id="PF06271"/>
    </source>
</evidence>
<sequence length="209" mass="23102">MDPKIDFTSYTLAELHSAAEHIDSEQYPEQSGEINKLIAEQAVVASVPAEQAVVEPVTVDNVKRVGEKATRLDRFYAALIDGLIGIFAAVPIFITVGFDKLAEPTFSLTVMLLAYGLIAGLVLHGYLLYHYGQTIGKNFMSIRIENLDDSKASLTTIYLKRMIPMQLLSLVPFGGQIISGLVNPLFIFGKEKRCLHDYVAKTKVCYTNN</sequence>
<dbReference type="InterPro" id="IPR051791">
    <property type="entry name" value="Pra-immunoreactive"/>
</dbReference>
<dbReference type="Pfam" id="PF06271">
    <property type="entry name" value="RDD"/>
    <property type="match status" value="1"/>
</dbReference>
<dbReference type="PANTHER" id="PTHR36115:SF4">
    <property type="entry name" value="MEMBRANE PROTEIN"/>
    <property type="match status" value="1"/>
</dbReference>
<dbReference type="InterPro" id="IPR010432">
    <property type="entry name" value="RDD"/>
</dbReference>
<feature type="transmembrane region" description="Helical" evidence="6">
    <location>
        <begin position="167"/>
        <end position="188"/>
    </location>
</feature>
<dbReference type="AlphaFoldDB" id="A0A5C6QSH4"/>
<proteinExistence type="predicted"/>
<protein>
    <submittedName>
        <fullName evidence="9">RDD family protein</fullName>
    </submittedName>
</protein>
<evidence type="ECO:0000256" key="3">
    <source>
        <dbReference type="ARBA" id="ARBA00022692"/>
    </source>
</evidence>
<keyword evidence="10" id="KW-1185">Reference proteome</keyword>
<keyword evidence="2" id="KW-1003">Cell membrane</keyword>
<evidence type="ECO:0000256" key="5">
    <source>
        <dbReference type="ARBA" id="ARBA00023136"/>
    </source>
</evidence>
<dbReference type="Proteomes" id="UP000321525">
    <property type="component" value="Unassembled WGS sequence"/>
</dbReference>
<feature type="domain" description="RDD" evidence="7">
    <location>
        <begin position="69"/>
        <end position="201"/>
    </location>
</feature>
<gene>
    <name evidence="8" type="ORF">ESZ26_01860</name>
    <name evidence="9" type="ORF">ESZ27_01470</name>
</gene>
<evidence type="ECO:0000313" key="10">
    <source>
        <dbReference type="Proteomes" id="UP000321525"/>
    </source>
</evidence>
<evidence type="ECO:0000256" key="2">
    <source>
        <dbReference type="ARBA" id="ARBA00022475"/>
    </source>
</evidence>
<keyword evidence="4 6" id="KW-1133">Transmembrane helix</keyword>
<comment type="caution">
    <text evidence="9">The sequence shown here is derived from an EMBL/GenBank/DDBJ whole genome shotgun (WGS) entry which is preliminary data.</text>
</comment>
<name>A0A5C6QSH4_9GAMM</name>
<evidence type="ECO:0000256" key="4">
    <source>
        <dbReference type="ARBA" id="ARBA00022989"/>
    </source>
</evidence>
<keyword evidence="3 6" id="KW-0812">Transmembrane</keyword>
<feature type="transmembrane region" description="Helical" evidence="6">
    <location>
        <begin position="106"/>
        <end position="129"/>
    </location>
</feature>
<keyword evidence="5 6" id="KW-0472">Membrane</keyword>
<feature type="transmembrane region" description="Helical" evidence="6">
    <location>
        <begin position="75"/>
        <end position="94"/>
    </location>
</feature>
<dbReference type="RefSeq" id="WP_146797259.1">
    <property type="nucleotide sequence ID" value="NZ_VOLP01000003.1"/>
</dbReference>
<evidence type="ECO:0000256" key="1">
    <source>
        <dbReference type="ARBA" id="ARBA00004651"/>
    </source>
</evidence>
<dbReference type="GO" id="GO:0005886">
    <property type="term" value="C:plasma membrane"/>
    <property type="evidence" value="ECO:0007669"/>
    <property type="project" value="UniProtKB-SubCell"/>
</dbReference>
<reference evidence="9 11" key="1">
    <citation type="submission" date="2019-07" db="EMBL/GenBank/DDBJ databases">
        <title>Genomes of sea-ice associated Colwellia species.</title>
        <authorList>
            <person name="Bowman J.P."/>
        </authorList>
    </citation>
    <scope>NUCLEOTIDE SEQUENCE [LARGE SCALE GENOMIC DNA]</scope>
    <source>
        <strain evidence="8 10">ACAM 607</strain>
        <strain evidence="9 11">IC036</strain>
    </source>
</reference>
<organism evidence="9 11">
    <name type="scientific">Colwellia hornerae</name>
    <dbReference type="NCBI Taxonomy" id="89402"/>
    <lineage>
        <taxon>Bacteria</taxon>
        <taxon>Pseudomonadati</taxon>
        <taxon>Pseudomonadota</taxon>
        <taxon>Gammaproteobacteria</taxon>
        <taxon>Alteromonadales</taxon>
        <taxon>Colwelliaceae</taxon>
        <taxon>Colwellia</taxon>
    </lineage>
</organism>
<dbReference type="OrthoDB" id="8612316at2"/>
<dbReference type="PANTHER" id="PTHR36115">
    <property type="entry name" value="PROLINE-RICH ANTIGEN HOMOLOG-RELATED"/>
    <property type="match status" value="1"/>
</dbReference>
<evidence type="ECO:0000313" key="8">
    <source>
        <dbReference type="EMBL" id="TWX62600.1"/>
    </source>
</evidence>
<comment type="subcellular location">
    <subcellularLocation>
        <location evidence="1">Cell membrane</location>
        <topology evidence="1">Multi-pass membrane protein</topology>
    </subcellularLocation>
</comment>
<evidence type="ECO:0000256" key="6">
    <source>
        <dbReference type="SAM" id="Phobius"/>
    </source>
</evidence>
<evidence type="ECO:0000313" key="11">
    <source>
        <dbReference type="Proteomes" id="UP000321917"/>
    </source>
</evidence>
<dbReference type="EMBL" id="VOLQ01000002">
    <property type="protein sequence ID" value="TWX71511.1"/>
    <property type="molecule type" value="Genomic_DNA"/>
</dbReference>
<accession>A0A5C6QSH4</accession>
<dbReference type="Proteomes" id="UP000321917">
    <property type="component" value="Unassembled WGS sequence"/>
</dbReference>